<proteinExistence type="predicted"/>
<protein>
    <submittedName>
        <fullName evidence="1">Uncharacterized protein</fullName>
    </submittedName>
</protein>
<gene>
    <name evidence="1" type="ORF">GT635_04300</name>
</gene>
<accession>A0A6L8RIT0</accession>
<reference evidence="1 2" key="1">
    <citation type="journal article" date="2019" name="Nat. Med.">
        <title>A library of human gut bacterial isolates paired with longitudinal multiomics data enables mechanistic microbiome research.</title>
        <authorList>
            <person name="Poyet M."/>
            <person name="Groussin M."/>
            <person name="Gibbons S.M."/>
            <person name="Avila-Pacheco J."/>
            <person name="Jiang X."/>
            <person name="Kearney S.M."/>
            <person name="Perrotta A.R."/>
            <person name="Berdy B."/>
            <person name="Zhao S."/>
            <person name="Lieberman T.D."/>
            <person name="Swanson P.K."/>
            <person name="Smith M."/>
            <person name="Roesemann S."/>
            <person name="Alexander J.E."/>
            <person name="Rich S.A."/>
            <person name="Livny J."/>
            <person name="Vlamakis H."/>
            <person name="Clish C."/>
            <person name="Bullock K."/>
            <person name="Deik A."/>
            <person name="Scott J."/>
            <person name="Pierce K.A."/>
            <person name="Xavier R.J."/>
            <person name="Alm E.J."/>
        </authorList>
    </citation>
    <scope>NUCLEOTIDE SEQUENCE [LARGE SCALE GENOMIC DNA]</scope>
    <source>
        <strain evidence="1 2">BIOML-A10</strain>
    </source>
</reference>
<evidence type="ECO:0000313" key="1">
    <source>
        <dbReference type="EMBL" id="MZJ85683.1"/>
    </source>
</evidence>
<evidence type="ECO:0000313" key="2">
    <source>
        <dbReference type="Proteomes" id="UP000481598"/>
    </source>
</evidence>
<dbReference type="RefSeq" id="WP_161156406.1">
    <property type="nucleotide sequence ID" value="NZ_JAMXUY010000001.1"/>
</dbReference>
<dbReference type="EMBL" id="WWTB01000007">
    <property type="protein sequence ID" value="MZJ85683.1"/>
    <property type="molecule type" value="Genomic_DNA"/>
</dbReference>
<name>A0A6L8RIT0_9ACTN</name>
<dbReference type="Proteomes" id="UP000481598">
    <property type="component" value="Unassembled WGS sequence"/>
</dbReference>
<dbReference type="AlphaFoldDB" id="A0A6L8RIT0"/>
<sequence length="65" mass="7088">MKIEVDVDQLRESLLDRAGSAAGVGFPAAMLNVVDIEDESPQELLARAEREGLDLRDFAVDDDAE</sequence>
<comment type="caution">
    <text evidence="1">The sequence shown here is derived from an EMBL/GenBank/DDBJ whole genome shotgun (WGS) entry which is preliminary data.</text>
</comment>
<organism evidence="1 2">
    <name type="scientific">Collinsella aerofaciens</name>
    <dbReference type="NCBI Taxonomy" id="74426"/>
    <lineage>
        <taxon>Bacteria</taxon>
        <taxon>Bacillati</taxon>
        <taxon>Actinomycetota</taxon>
        <taxon>Coriobacteriia</taxon>
        <taxon>Coriobacteriales</taxon>
        <taxon>Coriobacteriaceae</taxon>
        <taxon>Collinsella</taxon>
    </lineage>
</organism>